<gene>
    <name evidence="2" type="ORF">ACFFX0_11415</name>
</gene>
<organism evidence="2 3">
    <name type="scientific">Citricoccus parietis</name>
    <dbReference type="NCBI Taxonomy" id="592307"/>
    <lineage>
        <taxon>Bacteria</taxon>
        <taxon>Bacillati</taxon>
        <taxon>Actinomycetota</taxon>
        <taxon>Actinomycetes</taxon>
        <taxon>Micrococcales</taxon>
        <taxon>Micrococcaceae</taxon>
        <taxon>Citricoccus</taxon>
    </lineage>
</organism>
<keyword evidence="3" id="KW-1185">Reference proteome</keyword>
<accession>A0ABV5FYL1</accession>
<sequence length="45" mass="4996">MHSRSSSPFFSSSPDWPWPRSPCSWSPACTRASAEHSCPLNCLLT</sequence>
<evidence type="ECO:0000313" key="2">
    <source>
        <dbReference type="EMBL" id="MFB9071777.1"/>
    </source>
</evidence>
<evidence type="ECO:0000256" key="1">
    <source>
        <dbReference type="SAM" id="MobiDB-lite"/>
    </source>
</evidence>
<proteinExistence type="predicted"/>
<dbReference type="Proteomes" id="UP001589575">
    <property type="component" value="Unassembled WGS sequence"/>
</dbReference>
<evidence type="ECO:0000313" key="3">
    <source>
        <dbReference type="Proteomes" id="UP001589575"/>
    </source>
</evidence>
<feature type="compositionally biased region" description="Low complexity" evidence="1">
    <location>
        <begin position="1"/>
        <end position="15"/>
    </location>
</feature>
<feature type="region of interest" description="Disordered" evidence="1">
    <location>
        <begin position="1"/>
        <end position="22"/>
    </location>
</feature>
<name>A0ABV5FYL1_9MICC</name>
<reference evidence="2 3" key="1">
    <citation type="submission" date="2024-09" db="EMBL/GenBank/DDBJ databases">
        <authorList>
            <person name="Sun Q."/>
            <person name="Mori K."/>
        </authorList>
    </citation>
    <scope>NUCLEOTIDE SEQUENCE [LARGE SCALE GENOMIC DNA]</scope>
    <source>
        <strain evidence="2 3">CCM 7609</strain>
    </source>
</reference>
<dbReference type="EMBL" id="JBHMFI010000001">
    <property type="protein sequence ID" value="MFB9071777.1"/>
    <property type="molecule type" value="Genomic_DNA"/>
</dbReference>
<protein>
    <submittedName>
        <fullName evidence="2">Uncharacterized protein</fullName>
    </submittedName>
</protein>
<comment type="caution">
    <text evidence="2">The sequence shown here is derived from an EMBL/GenBank/DDBJ whole genome shotgun (WGS) entry which is preliminary data.</text>
</comment>